<dbReference type="SUPFAM" id="SSF48498">
    <property type="entry name" value="Tetracyclin repressor-like, C-terminal domain"/>
    <property type="match status" value="1"/>
</dbReference>
<dbReference type="Pfam" id="PF13305">
    <property type="entry name" value="TetR_C_33"/>
    <property type="match status" value="1"/>
</dbReference>
<dbReference type="InterPro" id="IPR036271">
    <property type="entry name" value="Tet_transcr_reg_TetR-rel_C_sf"/>
</dbReference>
<keyword evidence="1" id="KW-0805">Transcription regulation</keyword>
<sequence length="195" mass="20969">MSATQRYHHGDLRRALLDAAVTLIAEVGPAATSLRELARRTQVSHAAPAHHFGDKTGLLTAVAVQGFDLLTAELRATAEHTGSFVEVGVAYVRFAVSHPAHFATMFRTDLLRADDPDLCAAEARAREVLHTSVARAGVTRPGEDPRVTALAAWSLVHGFASLWSSGSVRDQSTGQHPEELARAVARVLSHRQPES</sequence>
<gene>
    <name evidence="6" type="ORF">LX83_006636</name>
</gene>
<feature type="domain" description="HTH tetR-type" evidence="5">
    <location>
        <begin position="10"/>
        <end position="70"/>
    </location>
</feature>
<name>A0AAE3GKB2_9PSEU</name>
<dbReference type="PANTHER" id="PTHR30055:SF220">
    <property type="entry name" value="TETR-FAMILY REGULATORY PROTEIN"/>
    <property type="match status" value="1"/>
</dbReference>
<reference evidence="6" key="1">
    <citation type="submission" date="2022-06" db="EMBL/GenBank/DDBJ databases">
        <title>Genomic Encyclopedia of Archaeal and Bacterial Type Strains, Phase II (KMG-II): from individual species to whole genera.</title>
        <authorList>
            <person name="Goeker M."/>
        </authorList>
    </citation>
    <scope>NUCLEOTIDE SEQUENCE</scope>
    <source>
        <strain evidence="6">DSM 43935</strain>
    </source>
</reference>
<keyword evidence="3" id="KW-0804">Transcription</keyword>
<feature type="DNA-binding region" description="H-T-H motif" evidence="4">
    <location>
        <begin position="33"/>
        <end position="52"/>
    </location>
</feature>
<dbReference type="Proteomes" id="UP001206128">
    <property type="component" value="Unassembled WGS sequence"/>
</dbReference>
<evidence type="ECO:0000259" key="5">
    <source>
        <dbReference type="PROSITE" id="PS50977"/>
    </source>
</evidence>
<evidence type="ECO:0000313" key="7">
    <source>
        <dbReference type="Proteomes" id="UP001206128"/>
    </source>
</evidence>
<keyword evidence="2 4" id="KW-0238">DNA-binding</keyword>
<dbReference type="InterPro" id="IPR001647">
    <property type="entry name" value="HTH_TetR"/>
</dbReference>
<dbReference type="SUPFAM" id="SSF46689">
    <property type="entry name" value="Homeodomain-like"/>
    <property type="match status" value="1"/>
</dbReference>
<evidence type="ECO:0000313" key="6">
    <source>
        <dbReference type="EMBL" id="MCP2169750.1"/>
    </source>
</evidence>
<proteinExistence type="predicted"/>
<dbReference type="Gene3D" id="1.10.357.10">
    <property type="entry name" value="Tetracycline Repressor, domain 2"/>
    <property type="match status" value="1"/>
</dbReference>
<dbReference type="InterPro" id="IPR025996">
    <property type="entry name" value="MT1864/Rv1816-like_C"/>
</dbReference>
<keyword evidence="7" id="KW-1185">Reference proteome</keyword>
<dbReference type="RefSeq" id="WP_253778984.1">
    <property type="nucleotide sequence ID" value="NZ_JAMTCK010000020.1"/>
</dbReference>
<dbReference type="InterPro" id="IPR009057">
    <property type="entry name" value="Homeodomain-like_sf"/>
</dbReference>
<evidence type="ECO:0000256" key="2">
    <source>
        <dbReference type="ARBA" id="ARBA00023125"/>
    </source>
</evidence>
<protein>
    <submittedName>
        <fullName evidence="6">Transcriptional regulator, TetR family</fullName>
    </submittedName>
</protein>
<dbReference type="AlphaFoldDB" id="A0AAE3GKB2"/>
<dbReference type="Pfam" id="PF00440">
    <property type="entry name" value="TetR_N"/>
    <property type="match status" value="1"/>
</dbReference>
<dbReference type="GO" id="GO:0003700">
    <property type="term" value="F:DNA-binding transcription factor activity"/>
    <property type="evidence" value="ECO:0007669"/>
    <property type="project" value="TreeGrafter"/>
</dbReference>
<evidence type="ECO:0000256" key="4">
    <source>
        <dbReference type="PROSITE-ProRule" id="PRU00335"/>
    </source>
</evidence>
<accession>A0AAE3GKB2</accession>
<organism evidence="6 7">
    <name type="scientific">Goodfellowiella coeruleoviolacea</name>
    <dbReference type="NCBI Taxonomy" id="334858"/>
    <lineage>
        <taxon>Bacteria</taxon>
        <taxon>Bacillati</taxon>
        <taxon>Actinomycetota</taxon>
        <taxon>Actinomycetes</taxon>
        <taxon>Pseudonocardiales</taxon>
        <taxon>Pseudonocardiaceae</taxon>
        <taxon>Goodfellowiella</taxon>
    </lineage>
</organism>
<dbReference type="GO" id="GO:0000976">
    <property type="term" value="F:transcription cis-regulatory region binding"/>
    <property type="evidence" value="ECO:0007669"/>
    <property type="project" value="TreeGrafter"/>
</dbReference>
<dbReference type="InterPro" id="IPR050109">
    <property type="entry name" value="HTH-type_TetR-like_transc_reg"/>
</dbReference>
<dbReference type="EMBL" id="JAMTCK010000020">
    <property type="protein sequence ID" value="MCP2169750.1"/>
    <property type="molecule type" value="Genomic_DNA"/>
</dbReference>
<dbReference type="PROSITE" id="PS50977">
    <property type="entry name" value="HTH_TETR_2"/>
    <property type="match status" value="1"/>
</dbReference>
<dbReference type="PANTHER" id="PTHR30055">
    <property type="entry name" value="HTH-TYPE TRANSCRIPTIONAL REGULATOR RUTR"/>
    <property type="match status" value="1"/>
</dbReference>
<comment type="caution">
    <text evidence="6">The sequence shown here is derived from an EMBL/GenBank/DDBJ whole genome shotgun (WGS) entry which is preliminary data.</text>
</comment>
<evidence type="ECO:0000256" key="1">
    <source>
        <dbReference type="ARBA" id="ARBA00023015"/>
    </source>
</evidence>
<evidence type="ECO:0000256" key="3">
    <source>
        <dbReference type="ARBA" id="ARBA00023163"/>
    </source>
</evidence>